<keyword evidence="1" id="KW-0677">Repeat</keyword>
<reference evidence="6 7" key="1">
    <citation type="journal article" date="2024" name="Commun. Biol.">
        <title>Comparative genomic analysis of thermophilic fungi reveals convergent evolutionary adaptations and gene losses.</title>
        <authorList>
            <person name="Steindorff A.S."/>
            <person name="Aguilar-Pontes M.V."/>
            <person name="Robinson A.J."/>
            <person name="Andreopoulos B."/>
            <person name="LaButti K."/>
            <person name="Kuo A."/>
            <person name="Mondo S."/>
            <person name="Riley R."/>
            <person name="Otillar R."/>
            <person name="Haridas S."/>
            <person name="Lipzen A."/>
            <person name="Grimwood J."/>
            <person name="Schmutz J."/>
            <person name="Clum A."/>
            <person name="Reid I.D."/>
            <person name="Moisan M.C."/>
            <person name="Butler G."/>
            <person name="Nguyen T.T.M."/>
            <person name="Dewar K."/>
            <person name="Conant G."/>
            <person name="Drula E."/>
            <person name="Henrissat B."/>
            <person name="Hansel C."/>
            <person name="Singer S."/>
            <person name="Hutchinson M.I."/>
            <person name="de Vries R.P."/>
            <person name="Natvig D.O."/>
            <person name="Powell A.J."/>
            <person name="Tsang A."/>
            <person name="Grigoriev I.V."/>
        </authorList>
    </citation>
    <scope>NUCLEOTIDE SEQUENCE [LARGE SCALE GENOMIC DNA]</scope>
    <source>
        <strain evidence="6 7">ATCC 22073</strain>
    </source>
</reference>
<keyword evidence="4" id="KW-0732">Signal</keyword>
<dbReference type="InterPro" id="IPR003609">
    <property type="entry name" value="Pan_app"/>
</dbReference>
<comment type="caution">
    <text evidence="6">The sequence shown here is derived from an EMBL/GenBank/DDBJ whole genome shotgun (WGS) entry which is preliminary data.</text>
</comment>
<dbReference type="SMART" id="SM00223">
    <property type="entry name" value="APPLE"/>
    <property type="match status" value="2"/>
</dbReference>
<accession>A0ABR4D9Z6</accession>
<proteinExistence type="predicted"/>
<dbReference type="Pfam" id="PF22974">
    <property type="entry name" value="DUF7029"/>
    <property type="match status" value="1"/>
</dbReference>
<protein>
    <recommendedName>
        <fullName evidence="5">Apple domain-containing protein</fullName>
    </recommendedName>
</protein>
<feature type="compositionally biased region" description="Low complexity" evidence="3">
    <location>
        <begin position="712"/>
        <end position="723"/>
    </location>
</feature>
<evidence type="ECO:0000256" key="2">
    <source>
        <dbReference type="ARBA" id="ARBA00023157"/>
    </source>
</evidence>
<keyword evidence="7" id="KW-1185">Reference proteome</keyword>
<keyword evidence="2" id="KW-1015">Disulfide bond</keyword>
<feature type="region of interest" description="Disordered" evidence="3">
    <location>
        <begin position="518"/>
        <end position="556"/>
    </location>
</feature>
<evidence type="ECO:0000259" key="5">
    <source>
        <dbReference type="PROSITE" id="PS50948"/>
    </source>
</evidence>
<dbReference type="RefSeq" id="XP_070865903.1">
    <property type="nucleotide sequence ID" value="XM_071010944.1"/>
</dbReference>
<dbReference type="EMBL" id="JAZGUE010000004">
    <property type="protein sequence ID" value="KAL2267176.1"/>
    <property type="molecule type" value="Genomic_DNA"/>
</dbReference>
<dbReference type="Pfam" id="PF00024">
    <property type="entry name" value="PAN_1"/>
    <property type="match status" value="1"/>
</dbReference>
<name>A0ABR4D9Z6_9PEZI</name>
<dbReference type="InterPro" id="IPR054293">
    <property type="entry name" value="DUF7029"/>
</dbReference>
<feature type="signal peptide" evidence="4">
    <location>
        <begin position="1"/>
        <end position="23"/>
    </location>
</feature>
<dbReference type="PANTHER" id="PTHR33946">
    <property type="match status" value="1"/>
</dbReference>
<evidence type="ECO:0000313" key="7">
    <source>
        <dbReference type="Proteomes" id="UP001600064"/>
    </source>
</evidence>
<dbReference type="InterPro" id="IPR000177">
    <property type="entry name" value="Apple"/>
</dbReference>
<sequence length="1567" mass="168168">MFGPSKAAAAVVASGFLSKLVSAGPTSLHQRQIEASSTDCTLPGTNGTIHESSSERFEILCGYDFAGGDYAVVAAETFDDCISVCESDPRCADVAFAFGSQGCYLKDTVTTATANPGVYAARKLFSPNAPISCHFPEEIDGTTYDKDTQSPFEISCNTDYVGNDIAAVPAESFAACIQACDGNAACASISFVFRQNMCHLKGAAGTAAQAEGVWGAEKQESRETLLVTCEYNASNNTIYRTGGSSFLILCGFDYAGGDMAASPEETFNDCLDLCAETEGCVDVSYSAGVCYMKNTLTTLTPAGWVWTGKKIIDGDGPEPTDPSEPSEPAEVTCVDNVMDGKNFTTSSGNEYAIICGREYPGGDLQAVAVDSFRDCIETCDATEGCIDVSFVAPMCYMKNALTTLQDAGFVWTALFLGRPADPEPVVPLSCAEGKDNGTTIVTPAGNEYLVLCGVDYFGGDLEMAYTDTFEKCIHLCDATEGCIDVAYSGTACYMKDQLSEQSAAAWVWSALYLGKANPTSTTTAPPETSTEPATSTLEVPTETTSTATSETSCTAPTGQFIPSQDVDIEMAARERYVPVTTVELNYAEEPGNHILQMELELTKPAVVLENILDVFRVTCWSADDITVHFRSAEAVEQAYSLWSDSLPLLITYSDSCNPTTARGFWEPTSIVSVVRSPERWIRFEAAQRNITDVATQATLKYGTIAGGHESFTSTTTGTPTQPTEASGAETNTCSVPPAPTETRPLPETLDDLSPGAREILDFLLANLQIDENGNLNYSMPEQTVTTLKAAPYNPYDRAAQHDLSEMLAEGGLGDNPYDLWDEADQGLSGVCMAPDAEGQLRRRGLPTEQSHGAKPARGLAHVNAVKQRLQARDFLGDLLGVGCDIDILGIFGDFNEALCAGKQLYDARDAIHCLFSCGEIGPKEITTITSEFDHAWNIEFSTISQWLAKRGNNVLSCVNCGFSISNVGFQGKIVVSLSGGSVSVQSAQVTQSLTGSASMIVRLQADQEYSATWSYNYATVDLSPIQLDGSFKISPKVIYSVGIYADANSPVDVEGGATFSWNNARATIDIGTGSVSGHGNWQPSVTLREPQFTTGATVRIRPYLNWQVRINVDIYNAVSFAVSLSSQTNIGIKSSYSSTPANGCPAHWLSVSTYLSNTALAIISTDPSKHTVLNNGHGGYSNKCFNVPNQAPSAEELSSLKEVGGEYCTSYLNYVAPTLFSLATATTTVPSTTTSRSTTTTTITTTVVERKTTYIDAYTTTTVSAATVTVTAADKAPNFEFINWKRNAEEPWSTATAATPAGLARRQVAQPTMLAGWDADKISYACRHVATGTETIAYTTTATVTSGVTTVTETIWANEDGPVSTRTQTSSYRRFLGPVTVTAEGTATKTVCPTPQATTCFKLKPKGAWWLEGQYLRYAQNGALHPGAFYPYDTFYLTDSGHVMGYTSNGGSLFWGWSGPTTDANGAIANFIPASRINTTSYYPATCWKDPDPCSKMFHCKPESSTEVLGLCTEEASYRPLDPRDAMTRPTWSSFGWRLYWGLRNTSQNVTIVPISLEYEDAPCPCD</sequence>
<evidence type="ECO:0000256" key="4">
    <source>
        <dbReference type="SAM" id="SignalP"/>
    </source>
</evidence>
<feature type="region of interest" description="Disordered" evidence="3">
    <location>
        <begin position="708"/>
        <end position="746"/>
    </location>
</feature>
<organism evidence="6 7">
    <name type="scientific">Remersonia thermophila</name>
    <dbReference type="NCBI Taxonomy" id="72144"/>
    <lineage>
        <taxon>Eukaryota</taxon>
        <taxon>Fungi</taxon>
        <taxon>Dikarya</taxon>
        <taxon>Ascomycota</taxon>
        <taxon>Pezizomycotina</taxon>
        <taxon>Sordariomycetes</taxon>
        <taxon>Sordariomycetidae</taxon>
        <taxon>Sordariales</taxon>
        <taxon>Sordariales incertae sedis</taxon>
        <taxon>Remersonia</taxon>
    </lineage>
</organism>
<evidence type="ECO:0000256" key="1">
    <source>
        <dbReference type="ARBA" id="ARBA00022737"/>
    </source>
</evidence>
<dbReference type="GeneID" id="98125588"/>
<dbReference type="PANTHER" id="PTHR33946:SF4">
    <property type="entry name" value="COAGULATION FACTOR XI"/>
    <property type="match status" value="1"/>
</dbReference>
<dbReference type="Pfam" id="PF14295">
    <property type="entry name" value="PAN_4"/>
    <property type="match status" value="4"/>
</dbReference>
<dbReference type="CDD" id="cd01100">
    <property type="entry name" value="APPLE_Factor_XI_like"/>
    <property type="match status" value="1"/>
</dbReference>
<dbReference type="Gene3D" id="3.50.4.10">
    <property type="entry name" value="Hepatocyte Growth Factor"/>
    <property type="match status" value="2"/>
</dbReference>
<feature type="chain" id="PRO_5045719886" description="Apple domain-containing protein" evidence="4">
    <location>
        <begin position="24"/>
        <end position="1567"/>
    </location>
</feature>
<feature type="domain" description="Apple" evidence="5">
    <location>
        <begin position="40"/>
        <end position="129"/>
    </location>
</feature>
<dbReference type="PROSITE" id="PS50948">
    <property type="entry name" value="PAN"/>
    <property type="match status" value="1"/>
</dbReference>
<dbReference type="Proteomes" id="UP001600064">
    <property type="component" value="Unassembled WGS sequence"/>
</dbReference>
<evidence type="ECO:0000313" key="6">
    <source>
        <dbReference type="EMBL" id="KAL2267176.1"/>
    </source>
</evidence>
<gene>
    <name evidence="6" type="ORF">VTJ83DRAFT_4453</name>
</gene>
<evidence type="ECO:0000256" key="3">
    <source>
        <dbReference type="SAM" id="MobiDB-lite"/>
    </source>
</evidence>